<evidence type="ECO:0000259" key="2">
    <source>
        <dbReference type="SMART" id="SM00587"/>
    </source>
</evidence>
<accession>A0ABP1RZ95</accession>
<dbReference type="EMBL" id="CAXLJM020000129">
    <property type="protein sequence ID" value="CAL8139636.1"/>
    <property type="molecule type" value="Genomic_DNA"/>
</dbReference>
<dbReference type="InterPro" id="IPR004119">
    <property type="entry name" value="EcKL"/>
</dbReference>
<protein>
    <recommendedName>
        <fullName evidence="2">CHK kinase-like domain-containing protein</fullName>
    </recommendedName>
</protein>
<dbReference type="PANTHER" id="PTHR11012">
    <property type="entry name" value="PROTEIN KINASE-LIKE DOMAIN-CONTAINING"/>
    <property type="match status" value="1"/>
</dbReference>
<keyword evidence="4" id="KW-1185">Reference proteome</keyword>
<evidence type="ECO:0000313" key="3">
    <source>
        <dbReference type="EMBL" id="CAL8139636.1"/>
    </source>
</evidence>
<organism evidence="3 4">
    <name type="scientific">Orchesella dallaii</name>
    <dbReference type="NCBI Taxonomy" id="48710"/>
    <lineage>
        <taxon>Eukaryota</taxon>
        <taxon>Metazoa</taxon>
        <taxon>Ecdysozoa</taxon>
        <taxon>Arthropoda</taxon>
        <taxon>Hexapoda</taxon>
        <taxon>Collembola</taxon>
        <taxon>Entomobryomorpha</taxon>
        <taxon>Entomobryoidea</taxon>
        <taxon>Orchesellidae</taxon>
        <taxon>Orchesellinae</taxon>
        <taxon>Orchesella</taxon>
    </lineage>
</organism>
<evidence type="ECO:0000256" key="1">
    <source>
        <dbReference type="SAM" id="MobiDB-lite"/>
    </source>
</evidence>
<dbReference type="Proteomes" id="UP001642540">
    <property type="component" value="Unassembled WGS sequence"/>
</dbReference>
<feature type="region of interest" description="Disordered" evidence="1">
    <location>
        <begin position="368"/>
        <end position="391"/>
    </location>
</feature>
<dbReference type="SMART" id="SM00587">
    <property type="entry name" value="CHK"/>
    <property type="match status" value="1"/>
</dbReference>
<name>A0ABP1RZ95_9HEXA</name>
<comment type="caution">
    <text evidence="3">The sequence shown here is derived from an EMBL/GenBank/DDBJ whole genome shotgun (WGS) entry which is preliminary data.</text>
</comment>
<reference evidence="3 4" key="1">
    <citation type="submission" date="2024-08" db="EMBL/GenBank/DDBJ databases">
        <authorList>
            <person name="Cucini C."/>
            <person name="Frati F."/>
        </authorList>
    </citation>
    <scope>NUCLEOTIDE SEQUENCE [LARGE SCALE GENOMIC DNA]</scope>
</reference>
<evidence type="ECO:0000313" key="4">
    <source>
        <dbReference type="Proteomes" id="UP001642540"/>
    </source>
</evidence>
<dbReference type="Pfam" id="PF02958">
    <property type="entry name" value="EcKL"/>
    <property type="match status" value="1"/>
</dbReference>
<gene>
    <name evidence="3" type="ORF">ODALV1_LOCUS27922</name>
</gene>
<dbReference type="InterPro" id="IPR011009">
    <property type="entry name" value="Kinase-like_dom_sf"/>
</dbReference>
<proteinExistence type="predicted"/>
<feature type="domain" description="CHK kinase-like" evidence="2">
    <location>
        <begin position="124"/>
        <end position="327"/>
    </location>
</feature>
<dbReference type="PANTHER" id="PTHR11012:SF30">
    <property type="entry name" value="PROTEIN KINASE-LIKE DOMAIN-CONTAINING"/>
    <property type="match status" value="1"/>
</dbReference>
<sequence>MDPSTRRTMSKDYVSEIVGQPINSFSLSEGSKKGDNVIGKMLSVEVETENEEKLHLVIKSLLPLTGDPDPASLGQAMFVTALQVFPAELAYYTVARPLLQQVTGLKQDKPKFFSGCSDGQNDYIALEDLRNQGYKMADKKKGLTLQQVLSTLKQIAAFHAHSYAIIESNNETMNEAMSSSPLSTHIWGRAIFDMDQSIFFNSIIAKMVELLREIGEVETATKTERFANEGHKILLDLWRKTGQNGTKYFRTLIHGDLWTNNILFKGSSDGEIVEDIAFIDFQQSRFGNIYEELHYFIFTSTTADFRKTYLRTCLQTYFQEFEKILQDLNTELPRGFTVDELIATFYENIEYGFIYDLVGIPFQLGESLQDSPTPGNNQPSEGGSGESSSQQPDVAKMLLGAAEVLKLGAKNSPIAIQRLKELTREMIKLNVLS</sequence>
<feature type="compositionally biased region" description="Low complexity" evidence="1">
    <location>
        <begin position="374"/>
        <end position="391"/>
    </location>
</feature>
<dbReference type="Gene3D" id="3.90.1200.10">
    <property type="match status" value="1"/>
</dbReference>
<dbReference type="InterPro" id="IPR015897">
    <property type="entry name" value="CHK_kinase-like"/>
</dbReference>
<dbReference type="SUPFAM" id="SSF56112">
    <property type="entry name" value="Protein kinase-like (PK-like)"/>
    <property type="match status" value="1"/>
</dbReference>